<sequence>MRQVSDSRTDSLFYKITFCGVLLSGAIAVGYLTAYVGELVPLLTIFISVAVVFLTVLFRRPITGLFFLLGYGFTLFFFSRELGLNIQWGIGQELLLLLTWIATVFYRDKNEWTVLSSDIVWLTVAWFGLSVLQIANPSGVSVMGWLNEIRTTALVPLLTIPLTMLLFRSQKHLNTFLKIGIIFSLLATLNGIKQLYFTLSPGEMEFLTENARTHMIFGQLRVFSFFSDAGQFGASQAHFVLICFILAIGPFAYWKRALLVIAGVVLFYGMMISGTRGAFFVLSGVLVGLLLTKNFKILAVGLVMLLCLIMFLKYTSFGQGNYHVRRLRTALNPTEDASFQVRMNSQLALRDYLQDKPFGGGLGSIGANGKIYNPGTFLANVEPDSYWVKVWAMYGLVGLTLWFCMMLYIIGKCCGIIWNIRDPILKIKLIALVSGALGVFISSYGNEVINRVPASLVVLMSCAIVYIAPRWDMKPDETGSITSVIKQ</sequence>
<proteinExistence type="predicted"/>
<evidence type="ECO:0000256" key="5">
    <source>
        <dbReference type="SAM" id="Phobius"/>
    </source>
</evidence>
<feature type="transmembrane region" description="Helical" evidence="5">
    <location>
        <begin position="12"/>
        <end position="33"/>
    </location>
</feature>
<dbReference type="PANTHER" id="PTHR37422:SF13">
    <property type="entry name" value="LIPOPOLYSACCHARIDE BIOSYNTHESIS PROTEIN PA4999-RELATED"/>
    <property type="match status" value="1"/>
</dbReference>
<feature type="transmembrane region" description="Helical" evidence="5">
    <location>
        <begin position="448"/>
        <end position="468"/>
    </location>
</feature>
<feature type="transmembrane region" description="Helical" evidence="5">
    <location>
        <begin position="179"/>
        <end position="199"/>
    </location>
</feature>
<feature type="transmembrane region" description="Helical" evidence="5">
    <location>
        <begin position="423"/>
        <end position="442"/>
    </location>
</feature>
<keyword evidence="8" id="KW-1185">Reference proteome</keyword>
<reference evidence="7 8" key="1">
    <citation type="submission" date="2016-10" db="EMBL/GenBank/DDBJ databases">
        <authorList>
            <person name="de Groot N.N."/>
        </authorList>
    </citation>
    <scope>NUCLEOTIDE SEQUENCE [LARGE SCALE GENOMIC DNA]</scope>
    <source>
        <strain evidence="7 8">RK1</strain>
    </source>
</reference>
<name>A0A1I3QYA8_9SPHI</name>
<feature type="transmembrane region" description="Helical" evidence="5">
    <location>
        <begin position="237"/>
        <end position="254"/>
    </location>
</feature>
<dbReference type="GO" id="GO:0016020">
    <property type="term" value="C:membrane"/>
    <property type="evidence" value="ECO:0007669"/>
    <property type="project" value="UniProtKB-SubCell"/>
</dbReference>
<evidence type="ECO:0000256" key="1">
    <source>
        <dbReference type="ARBA" id="ARBA00004141"/>
    </source>
</evidence>
<evidence type="ECO:0000256" key="4">
    <source>
        <dbReference type="ARBA" id="ARBA00023136"/>
    </source>
</evidence>
<dbReference type="InterPro" id="IPR007016">
    <property type="entry name" value="O-antigen_ligase-rel_domated"/>
</dbReference>
<evidence type="ECO:0000313" key="8">
    <source>
        <dbReference type="Proteomes" id="UP000198670"/>
    </source>
</evidence>
<organism evidence="7 8">
    <name type="scientific">Parapedobacter indicus</name>
    <dbReference type="NCBI Taxonomy" id="1477437"/>
    <lineage>
        <taxon>Bacteria</taxon>
        <taxon>Pseudomonadati</taxon>
        <taxon>Bacteroidota</taxon>
        <taxon>Sphingobacteriia</taxon>
        <taxon>Sphingobacteriales</taxon>
        <taxon>Sphingobacteriaceae</taxon>
        <taxon>Parapedobacter</taxon>
    </lineage>
</organism>
<dbReference type="InterPro" id="IPR051533">
    <property type="entry name" value="WaaL-like"/>
</dbReference>
<evidence type="ECO:0000313" key="7">
    <source>
        <dbReference type="EMBL" id="SFJ38137.1"/>
    </source>
</evidence>
<accession>A0A1I3QYA8</accession>
<evidence type="ECO:0000256" key="3">
    <source>
        <dbReference type="ARBA" id="ARBA00022989"/>
    </source>
</evidence>
<dbReference type="PANTHER" id="PTHR37422">
    <property type="entry name" value="TEICHURONIC ACID BIOSYNTHESIS PROTEIN TUAE"/>
    <property type="match status" value="1"/>
</dbReference>
<dbReference type="EMBL" id="FOQO01000009">
    <property type="protein sequence ID" value="SFJ38137.1"/>
    <property type="molecule type" value="Genomic_DNA"/>
</dbReference>
<evidence type="ECO:0000256" key="2">
    <source>
        <dbReference type="ARBA" id="ARBA00022692"/>
    </source>
</evidence>
<feature type="transmembrane region" description="Helical" evidence="5">
    <location>
        <begin position="297"/>
        <end position="317"/>
    </location>
</feature>
<dbReference type="Pfam" id="PF04932">
    <property type="entry name" value="Wzy_C"/>
    <property type="match status" value="1"/>
</dbReference>
<dbReference type="Proteomes" id="UP000198670">
    <property type="component" value="Unassembled WGS sequence"/>
</dbReference>
<feature type="transmembrane region" description="Helical" evidence="5">
    <location>
        <begin position="39"/>
        <end position="58"/>
    </location>
</feature>
<protein>
    <recommendedName>
        <fullName evidence="6">O-antigen ligase-related domain-containing protein</fullName>
    </recommendedName>
</protein>
<comment type="subcellular location">
    <subcellularLocation>
        <location evidence="1">Membrane</location>
        <topology evidence="1">Multi-pass membrane protein</topology>
    </subcellularLocation>
</comment>
<dbReference type="RefSeq" id="WP_090629104.1">
    <property type="nucleotide sequence ID" value="NZ_FOQO01000009.1"/>
</dbReference>
<keyword evidence="2 5" id="KW-0812">Transmembrane</keyword>
<keyword evidence="3 5" id="KW-1133">Transmembrane helix</keyword>
<feature type="transmembrane region" description="Helical" evidence="5">
    <location>
        <begin position="119"/>
        <end position="137"/>
    </location>
</feature>
<evidence type="ECO:0000259" key="6">
    <source>
        <dbReference type="Pfam" id="PF04932"/>
    </source>
</evidence>
<dbReference type="OrthoDB" id="783093at2"/>
<feature type="transmembrane region" description="Helical" evidence="5">
    <location>
        <begin position="391"/>
        <end position="411"/>
    </location>
</feature>
<dbReference type="AlphaFoldDB" id="A0A1I3QYA8"/>
<keyword evidence="4 5" id="KW-0472">Membrane</keyword>
<feature type="transmembrane region" description="Helical" evidence="5">
    <location>
        <begin position="65"/>
        <end position="82"/>
    </location>
</feature>
<gene>
    <name evidence="7" type="ORF">SAMN05444682_109140</name>
</gene>
<dbReference type="STRING" id="1477437.SAMN05444682_109140"/>
<feature type="domain" description="O-antigen ligase-related" evidence="6">
    <location>
        <begin position="262"/>
        <end position="403"/>
    </location>
</feature>
<feature type="transmembrane region" description="Helical" evidence="5">
    <location>
        <begin position="88"/>
        <end position="107"/>
    </location>
</feature>
<feature type="transmembrane region" description="Helical" evidence="5">
    <location>
        <begin position="149"/>
        <end position="167"/>
    </location>
</feature>
<feature type="transmembrane region" description="Helical" evidence="5">
    <location>
        <begin position="260"/>
        <end position="290"/>
    </location>
</feature>